<gene>
    <name evidence="3" type="ORF">ACFQJ6_08775</name>
</gene>
<dbReference type="PANTHER" id="PTHR40763:SF5">
    <property type="entry name" value="MEMBRANE PROTEIN"/>
    <property type="match status" value="1"/>
</dbReference>
<dbReference type="PANTHER" id="PTHR40763">
    <property type="entry name" value="MEMBRANE PROTEIN-RELATED"/>
    <property type="match status" value="1"/>
</dbReference>
<reference evidence="3 4" key="1">
    <citation type="journal article" date="2019" name="Int. J. Syst. Evol. Microbiol.">
        <title>The Global Catalogue of Microorganisms (GCM) 10K type strain sequencing project: providing services to taxonomists for standard genome sequencing and annotation.</title>
        <authorList>
            <consortium name="The Broad Institute Genomics Platform"/>
            <consortium name="The Broad Institute Genome Sequencing Center for Infectious Disease"/>
            <person name="Wu L."/>
            <person name="Ma J."/>
        </authorList>
    </citation>
    <scope>NUCLEOTIDE SEQUENCE [LARGE SCALE GENOMIC DNA]</scope>
    <source>
        <strain evidence="3 4">DT72</strain>
    </source>
</reference>
<feature type="transmembrane region" description="Helical" evidence="1">
    <location>
        <begin position="20"/>
        <end position="38"/>
    </location>
</feature>
<evidence type="ECO:0000313" key="4">
    <source>
        <dbReference type="Proteomes" id="UP001596407"/>
    </source>
</evidence>
<dbReference type="RefSeq" id="WP_276281973.1">
    <property type="nucleotide sequence ID" value="NZ_CP119809.1"/>
</dbReference>
<organism evidence="3 4">
    <name type="scientific">Halorussus caseinilyticus</name>
    <dbReference type="NCBI Taxonomy" id="3034025"/>
    <lineage>
        <taxon>Archaea</taxon>
        <taxon>Methanobacteriati</taxon>
        <taxon>Methanobacteriota</taxon>
        <taxon>Stenosarchaea group</taxon>
        <taxon>Halobacteria</taxon>
        <taxon>Halobacteriales</taxon>
        <taxon>Haladaptataceae</taxon>
        <taxon>Halorussus</taxon>
    </lineage>
</organism>
<proteinExistence type="predicted"/>
<protein>
    <submittedName>
        <fullName evidence="3">LiaF domain-containing protein</fullName>
    </submittedName>
</protein>
<dbReference type="InterPro" id="IPR054331">
    <property type="entry name" value="LiaF_TM"/>
</dbReference>
<feature type="transmembrane region" description="Helical" evidence="1">
    <location>
        <begin position="68"/>
        <end position="89"/>
    </location>
</feature>
<dbReference type="AlphaFoldDB" id="A0ABD5WI53"/>
<dbReference type="Proteomes" id="UP001596407">
    <property type="component" value="Unassembled WGS sequence"/>
</dbReference>
<dbReference type="GeneID" id="79303202"/>
<dbReference type="EMBL" id="JBHSZH010000005">
    <property type="protein sequence ID" value="MFC7080197.1"/>
    <property type="molecule type" value="Genomic_DNA"/>
</dbReference>
<keyword evidence="1" id="KW-0812">Transmembrane</keyword>
<dbReference type="Pfam" id="PF22570">
    <property type="entry name" value="LiaF-TM"/>
    <property type="match status" value="1"/>
</dbReference>
<evidence type="ECO:0000259" key="2">
    <source>
        <dbReference type="Pfam" id="PF22570"/>
    </source>
</evidence>
<feature type="transmembrane region" description="Helical" evidence="1">
    <location>
        <begin position="95"/>
        <end position="112"/>
    </location>
</feature>
<name>A0ABD5WI53_9EURY</name>
<keyword evidence="1" id="KW-0472">Membrane</keyword>
<evidence type="ECO:0000256" key="1">
    <source>
        <dbReference type="SAM" id="Phobius"/>
    </source>
</evidence>
<comment type="caution">
    <text evidence="3">The sequence shown here is derived from an EMBL/GenBank/DDBJ whole genome shotgun (WGS) entry which is preliminary data.</text>
</comment>
<accession>A0ABD5WI53</accession>
<evidence type="ECO:0000313" key="3">
    <source>
        <dbReference type="EMBL" id="MFC7080197.1"/>
    </source>
</evidence>
<feature type="transmembrane region" description="Helical" evidence="1">
    <location>
        <begin position="44"/>
        <end position="61"/>
    </location>
</feature>
<sequence>MATETKSRNLGRRPASQTIFGALVVLIGVLLLLDTTGVFDTGALLTYVPSLFVLVALYAMVASEFRNVAGPLVVALLAGGSQLVALGVVEFADLAPLWPVFVIAFGLSVVLARYRARAHTVPDDYVSALALFGGSEKRSTSKSFAGADLTALFGGAELDLRDTELTDRPAQVSATALFGGIDVVVPRDWNVRVDVLPVFGAAEDDRPRREEESEDVDLVVTGFVAFGGISVTD</sequence>
<keyword evidence="4" id="KW-1185">Reference proteome</keyword>
<keyword evidence="1" id="KW-1133">Transmembrane helix</keyword>
<feature type="domain" description="LiaF transmembrane" evidence="2">
    <location>
        <begin position="19"/>
        <end position="115"/>
    </location>
</feature>